<sequence>MDDLADNELTALEDLISAWLIEATLAGRDTNYVDQLLSLITGYRESLLLIGKLLAEQEGRRWGWVATPAISRWGTSLMPSICACRRLQPPP</sequence>
<dbReference type="AlphaFoldDB" id="A0A6N0HRT2"/>
<gene>
    <name evidence="1" type="ORF">HUE57_00815</name>
</gene>
<dbReference type="EMBL" id="CP054491">
    <property type="protein sequence ID" value="QKQ24986.1"/>
    <property type="molecule type" value="Genomic_DNA"/>
</dbReference>
<dbReference type="RefSeq" id="WP_174672529.1">
    <property type="nucleotide sequence ID" value="NZ_CP054491.1"/>
</dbReference>
<dbReference type="KEGG" id="rev:HUE57_00815"/>
<evidence type="ECO:0000313" key="2">
    <source>
        <dbReference type="Proteomes" id="UP000509658"/>
    </source>
</evidence>
<organism evidence="1 2">
    <name type="scientific">Candidatus Reidiella endopervernicosa</name>
    <dbReference type="NCBI Taxonomy" id="2738883"/>
    <lineage>
        <taxon>Bacteria</taxon>
        <taxon>Pseudomonadati</taxon>
        <taxon>Pseudomonadota</taxon>
        <taxon>Gammaproteobacteria</taxon>
        <taxon>Candidatus Reidiella</taxon>
    </lineage>
</organism>
<accession>A0A6N0HRT2</accession>
<proteinExistence type="predicted"/>
<name>A0A6N0HRT2_9GAMM</name>
<reference evidence="1 2" key="1">
    <citation type="submission" date="2020-05" db="EMBL/GenBank/DDBJ databases">
        <title>Horizontal transmission and recombination maintain forever young bacterial symbiont genomes.</title>
        <authorList>
            <person name="Russell S.L."/>
            <person name="Pepper-Tunick E."/>
            <person name="Svedberg J."/>
            <person name="Byrne A."/>
            <person name="Ruelas Castillo J."/>
            <person name="Vollmers C."/>
            <person name="Beinart R.A."/>
            <person name="Corbett-Detig R."/>
        </authorList>
    </citation>
    <scope>NUCLEOTIDE SEQUENCE [LARGE SCALE GENOMIC DNA]</scope>
    <source>
        <strain evidence="1">Santa_Monica_outfall</strain>
    </source>
</reference>
<evidence type="ECO:0000313" key="1">
    <source>
        <dbReference type="EMBL" id="QKQ24986.1"/>
    </source>
</evidence>
<dbReference type="Proteomes" id="UP000509658">
    <property type="component" value="Chromosome"/>
</dbReference>
<keyword evidence="2" id="KW-1185">Reference proteome</keyword>
<protein>
    <submittedName>
        <fullName evidence="1">Uncharacterized protein</fullName>
    </submittedName>
</protein>